<keyword evidence="6 7" id="KW-0472">Membrane</keyword>
<evidence type="ECO:0000256" key="1">
    <source>
        <dbReference type="ARBA" id="ARBA00004651"/>
    </source>
</evidence>
<dbReference type="Gene3D" id="1.20.1250.20">
    <property type="entry name" value="MFS general substrate transporter like domains"/>
    <property type="match status" value="1"/>
</dbReference>
<comment type="subcellular location">
    <subcellularLocation>
        <location evidence="1">Cell membrane</location>
        <topology evidence="1">Multi-pass membrane protein</topology>
    </subcellularLocation>
</comment>
<dbReference type="PANTHER" id="PTHR23501">
    <property type="entry name" value="MAJOR FACILITATOR SUPERFAMILY"/>
    <property type="match status" value="1"/>
</dbReference>
<gene>
    <name evidence="9" type="ORF">BG60_24760</name>
</gene>
<dbReference type="InterPro" id="IPR036259">
    <property type="entry name" value="MFS_trans_sf"/>
</dbReference>
<evidence type="ECO:0000256" key="6">
    <source>
        <dbReference type="ARBA" id="ARBA00023136"/>
    </source>
</evidence>
<comment type="caution">
    <text evidence="9">The sequence shown here is derived from an EMBL/GenBank/DDBJ whole genome shotgun (WGS) entry which is preliminary data.</text>
</comment>
<dbReference type="FunFam" id="1.20.1720.10:FF:000004">
    <property type="entry name" value="EmrB/QacA family drug resistance transporter"/>
    <property type="match status" value="1"/>
</dbReference>
<dbReference type="GO" id="GO:0005886">
    <property type="term" value="C:plasma membrane"/>
    <property type="evidence" value="ECO:0007669"/>
    <property type="project" value="UniProtKB-SubCell"/>
</dbReference>
<dbReference type="OrthoDB" id="9807274at2"/>
<dbReference type="AlphaFoldDB" id="A0A656QKV5"/>
<feature type="transmembrane region" description="Helical" evidence="7">
    <location>
        <begin position="21"/>
        <end position="43"/>
    </location>
</feature>
<feature type="transmembrane region" description="Helical" evidence="7">
    <location>
        <begin position="147"/>
        <end position="168"/>
    </location>
</feature>
<evidence type="ECO:0000256" key="4">
    <source>
        <dbReference type="ARBA" id="ARBA00022692"/>
    </source>
</evidence>
<feature type="transmembrane region" description="Helical" evidence="7">
    <location>
        <begin position="55"/>
        <end position="74"/>
    </location>
</feature>
<evidence type="ECO:0000256" key="2">
    <source>
        <dbReference type="ARBA" id="ARBA00022448"/>
    </source>
</evidence>
<feature type="transmembrane region" description="Helical" evidence="7">
    <location>
        <begin position="236"/>
        <end position="254"/>
    </location>
</feature>
<protein>
    <submittedName>
        <fullName evidence="9">Multidrug ABC transporter</fullName>
    </submittedName>
</protein>
<accession>A0A656QKV5</accession>
<organism evidence="9 10">
    <name type="scientific">Caballeronia zhejiangensis</name>
    <dbReference type="NCBI Taxonomy" id="871203"/>
    <lineage>
        <taxon>Bacteria</taxon>
        <taxon>Pseudomonadati</taxon>
        <taxon>Pseudomonadota</taxon>
        <taxon>Betaproteobacteria</taxon>
        <taxon>Burkholderiales</taxon>
        <taxon>Burkholderiaceae</taxon>
        <taxon>Caballeronia</taxon>
    </lineage>
</organism>
<name>A0A656QKV5_9BURK</name>
<dbReference type="PROSITE" id="PS50850">
    <property type="entry name" value="MFS"/>
    <property type="match status" value="1"/>
</dbReference>
<dbReference type="PRINTS" id="PR01036">
    <property type="entry name" value="TCRTETB"/>
</dbReference>
<feature type="transmembrane region" description="Helical" evidence="7">
    <location>
        <begin position="174"/>
        <end position="192"/>
    </location>
</feature>
<feature type="transmembrane region" description="Helical" evidence="7">
    <location>
        <begin position="366"/>
        <end position="387"/>
    </location>
</feature>
<evidence type="ECO:0000313" key="9">
    <source>
        <dbReference type="EMBL" id="KDR31876.1"/>
    </source>
</evidence>
<evidence type="ECO:0000313" key="10">
    <source>
        <dbReference type="Proteomes" id="UP000027451"/>
    </source>
</evidence>
<proteinExistence type="predicted"/>
<dbReference type="PANTHER" id="PTHR23501:SF197">
    <property type="entry name" value="COMD"/>
    <property type="match status" value="1"/>
</dbReference>
<dbReference type="InterPro" id="IPR020846">
    <property type="entry name" value="MFS_dom"/>
</dbReference>
<keyword evidence="10" id="KW-1185">Reference proteome</keyword>
<feature type="transmembrane region" description="Helical" evidence="7">
    <location>
        <begin position="111"/>
        <end position="135"/>
    </location>
</feature>
<dbReference type="GO" id="GO:0022857">
    <property type="term" value="F:transmembrane transporter activity"/>
    <property type="evidence" value="ECO:0007669"/>
    <property type="project" value="InterPro"/>
</dbReference>
<reference evidence="9 10" key="1">
    <citation type="submission" date="2014-03" db="EMBL/GenBank/DDBJ databases">
        <title>Draft Genome Sequences of Four Burkholderia Strains.</title>
        <authorList>
            <person name="Liu X.Y."/>
            <person name="Li C.X."/>
            <person name="Xu J.H."/>
        </authorList>
    </citation>
    <scope>NUCLEOTIDE SEQUENCE [LARGE SCALE GENOMIC DNA]</scope>
    <source>
        <strain evidence="9 10">OP-1</strain>
    </source>
</reference>
<evidence type="ECO:0000256" key="7">
    <source>
        <dbReference type="SAM" id="Phobius"/>
    </source>
</evidence>
<evidence type="ECO:0000259" key="8">
    <source>
        <dbReference type="PROSITE" id="PS50850"/>
    </source>
</evidence>
<feature type="transmembrane region" description="Helical" evidence="7">
    <location>
        <begin position="310"/>
        <end position="332"/>
    </location>
</feature>
<sequence>MSTETIDVAVSPIPLNQRRRVFAGLILAMILAALDQSIVATALPVIAGELGGLNHLTWVVTAFMLTSTVSAPLYGKLSDMYGRKPFFALSIGIFLVASALCGAARSMNALILFRALQGFGAGGLMTMSQTLVGSIVPMRERGRYQGLFTGAFAVSSVAGPLLGGFITSHASWRWVFYINPPIGALSLALVMMSLPKVERGGEHAVDYAGAVLVCIGTSALLLVFNSASASFMSGMRLPLSCVLALACFVALFFVERRAREPIIDLKLFGNVPYATCVAASGIMAFAMMGSLVFMPLYFQLVLGETPEQSGAMMLPQVAMMLVTSVTGGRFSVGSMRRIATLLSIGVFLECLGLASLALLAHIGASVPLFLCAMAVLGAGMGIGMPNATVIVQNSVPERVLGAATATMGFVRSLGASLGVALSGGIMTFVLKREMSGLPASLDTQALLDHGIAAIAQMSAAQQAQIVAVYRGAIGASLIAGGIVMFIGFLLVLNLTRRALPQR</sequence>
<feature type="transmembrane region" description="Helical" evidence="7">
    <location>
        <begin position="467"/>
        <end position="492"/>
    </location>
</feature>
<dbReference type="Pfam" id="PF07690">
    <property type="entry name" value="MFS_1"/>
    <property type="match status" value="1"/>
</dbReference>
<feature type="transmembrane region" description="Helical" evidence="7">
    <location>
        <begin position="408"/>
        <end position="430"/>
    </location>
</feature>
<keyword evidence="2" id="KW-0813">Transport</keyword>
<dbReference type="RefSeq" id="WP_033535645.1">
    <property type="nucleotide sequence ID" value="NZ_CADFFU010000011.1"/>
</dbReference>
<dbReference type="Proteomes" id="UP000027451">
    <property type="component" value="Unassembled WGS sequence"/>
</dbReference>
<dbReference type="EMBL" id="JFHD01000004">
    <property type="protein sequence ID" value="KDR31876.1"/>
    <property type="molecule type" value="Genomic_DNA"/>
</dbReference>
<dbReference type="NCBIfam" id="TIGR00711">
    <property type="entry name" value="efflux_EmrB"/>
    <property type="match status" value="1"/>
</dbReference>
<evidence type="ECO:0000256" key="3">
    <source>
        <dbReference type="ARBA" id="ARBA00022475"/>
    </source>
</evidence>
<feature type="transmembrane region" description="Helical" evidence="7">
    <location>
        <begin position="86"/>
        <end position="105"/>
    </location>
</feature>
<keyword evidence="3" id="KW-1003">Cell membrane</keyword>
<feature type="domain" description="Major facilitator superfamily (MFS) profile" evidence="8">
    <location>
        <begin position="21"/>
        <end position="499"/>
    </location>
</feature>
<keyword evidence="5 7" id="KW-1133">Transmembrane helix</keyword>
<keyword evidence="4 7" id="KW-0812">Transmembrane</keyword>
<dbReference type="InterPro" id="IPR011701">
    <property type="entry name" value="MFS"/>
</dbReference>
<dbReference type="Gene3D" id="1.20.1720.10">
    <property type="entry name" value="Multidrug resistance protein D"/>
    <property type="match status" value="1"/>
</dbReference>
<dbReference type="InterPro" id="IPR004638">
    <property type="entry name" value="EmrB-like"/>
</dbReference>
<feature type="transmembrane region" description="Helical" evidence="7">
    <location>
        <begin position="339"/>
        <end position="360"/>
    </location>
</feature>
<feature type="transmembrane region" description="Helical" evidence="7">
    <location>
        <begin position="204"/>
        <end position="224"/>
    </location>
</feature>
<feature type="transmembrane region" description="Helical" evidence="7">
    <location>
        <begin position="275"/>
        <end position="298"/>
    </location>
</feature>
<dbReference type="SUPFAM" id="SSF103473">
    <property type="entry name" value="MFS general substrate transporter"/>
    <property type="match status" value="1"/>
</dbReference>
<evidence type="ECO:0000256" key="5">
    <source>
        <dbReference type="ARBA" id="ARBA00022989"/>
    </source>
</evidence>
<dbReference type="CDD" id="cd17502">
    <property type="entry name" value="MFS_Azr1_MDR_like"/>
    <property type="match status" value="1"/>
</dbReference>